<evidence type="ECO:0000256" key="7">
    <source>
        <dbReference type="ARBA" id="ARBA00022723"/>
    </source>
</evidence>
<dbReference type="SUPFAM" id="SSF52922">
    <property type="entry name" value="TK C-terminal domain-like"/>
    <property type="match status" value="1"/>
</dbReference>
<dbReference type="InterPro" id="IPR029061">
    <property type="entry name" value="THDP-binding"/>
</dbReference>
<name>A0A1B6NV29_9ZZZZ</name>
<feature type="transmembrane region" description="Helical" evidence="10">
    <location>
        <begin position="92"/>
        <end position="113"/>
    </location>
</feature>
<dbReference type="InterPro" id="IPR005475">
    <property type="entry name" value="Transketolase-like_Pyr-bd"/>
</dbReference>
<dbReference type="InterPro" id="IPR033247">
    <property type="entry name" value="Transketolase_fam"/>
</dbReference>
<dbReference type="EC" id="2.2.1.1" evidence="5"/>
<keyword evidence="8" id="KW-0460">Magnesium</keyword>
<evidence type="ECO:0000256" key="3">
    <source>
        <dbReference type="ARBA" id="ARBA00007131"/>
    </source>
</evidence>
<evidence type="ECO:0000256" key="8">
    <source>
        <dbReference type="ARBA" id="ARBA00022842"/>
    </source>
</evidence>
<dbReference type="InterPro" id="IPR009014">
    <property type="entry name" value="Transketo_C/PFOR_II"/>
</dbReference>
<keyword evidence="9" id="KW-0786">Thiamine pyrophosphate</keyword>
<evidence type="ECO:0000259" key="11">
    <source>
        <dbReference type="SMART" id="SM00861"/>
    </source>
</evidence>
<dbReference type="AlphaFoldDB" id="A0A1B6NV29"/>
<evidence type="ECO:0000256" key="4">
    <source>
        <dbReference type="ARBA" id="ARBA00011738"/>
    </source>
</evidence>
<keyword evidence="10" id="KW-1133">Transmembrane helix</keyword>
<dbReference type="Pfam" id="PF02779">
    <property type="entry name" value="Transket_pyr"/>
    <property type="match status" value="1"/>
</dbReference>
<comment type="caution">
    <text evidence="12">The sequence shown here is derived from an EMBL/GenBank/DDBJ whole genome shotgun (WGS) entry which is preliminary data.</text>
</comment>
<accession>A0A1B6NV29</accession>
<protein>
    <recommendedName>
        <fullName evidence="5">transketolase</fullName>
        <ecNumber evidence="5">2.2.1.1</ecNumber>
    </recommendedName>
</protein>
<dbReference type="PANTHER" id="PTHR43522">
    <property type="entry name" value="TRANSKETOLASE"/>
    <property type="match status" value="1"/>
</dbReference>
<comment type="cofactor">
    <cofactor evidence="1">
        <name>Mg(2+)</name>
        <dbReference type="ChEBI" id="CHEBI:18420"/>
    </cofactor>
</comment>
<evidence type="ECO:0000256" key="10">
    <source>
        <dbReference type="SAM" id="Phobius"/>
    </source>
</evidence>
<dbReference type="Pfam" id="PF22613">
    <property type="entry name" value="Transketolase_C_1"/>
    <property type="match status" value="1"/>
</dbReference>
<comment type="similarity">
    <text evidence="3">Belongs to the transketolase family.</text>
</comment>
<comment type="cofactor">
    <cofactor evidence="2">
        <name>thiamine diphosphate</name>
        <dbReference type="ChEBI" id="CHEBI:58937"/>
    </cofactor>
</comment>
<dbReference type="Gene3D" id="3.40.50.920">
    <property type="match status" value="1"/>
</dbReference>
<keyword evidence="6" id="KW-0808">Transferase</keyword>
<organism evidence="12">
    <name type="scientific">marine sediment metagenome</name>
    <dbReference type="NCBI Taxonomy" id="412755"/>
    <lineage>
        <taxon>unclassified sequences</taxon>
        <taxon>metagenomes</taxon>
        <taxon>ecological metagenomes</taxon>
    </lineage>
</organism>
<dbReference type="EMBL" id="AYSL01000925">
    <property type="protein sequence ID" value="KTF06812.1"/>
    <property type="molecule type" value="Genomic_DNA"/>
</dbReference>
<dbReference type="Gene3D" id="3.40.50.970">
    <property type="match status" value="1"/>
</dbReference>
<reference evidence="12" key="1">
    <citation type="submission" date="2013-11" db="EMBL/GenBank/DDBJ databases">
        <title>Microbial diversity, functional groups and degradation webs in Northern and Southern Mediterranean and Red Sea marine crude oil polluted sites.</title>
        <authorList>
            <person name="Daffonchio D."/>
            <person name="Mapelli F."/>
            <person name="Ferrer M."/>
            <person name="Richter M."/>
            <person name="Cherif A."/>
            <person name="Malkawi H.I."/>
            <person name="Yakimov M.M."/>
            <person name="Abdel-Fattah Y.R."/>
            <person name="Blaghen M."/>
            <person name="Golyshin P.N."/>
            <person name="Kalogerakis N."/>
            <person name="Boon N."/>
            <person name="Magagnini M."/>
            <person name="Fava F."/>
        </authorList>
    </citation>
    <scope>NUCLEOTIDE SEQUENCE</scope>
</reference>
<evidence type="ECO:0000256" key="9">
    <source>
        <dbReference type="ARBA" id="ARBA00023052"/>
    </source>
</evidence>
<dbReference type="GO" id="GO:0004802">
    <property type="term" value="F:transketolase activity"/>
    <property type="evidence" value="ECO:0007669"/>
    <property type="project" value="UniProtKB-EC"/>
</dbReference>
<dbReference type="PROSITE" id="PS00802">
    <property type="entry name" value="TRANSKETOLASE_2"/>
    <property type="match status" value="1"/>
</dbReference>
<keyword evidence="10" id="KW-0812">Transmembrane</keyword>
<evidence type="ECO:0000256" key="6">
    <source>
        <dbReference type="ARBA" id="ARBA00022679"/>
    </source>
</evidence>
<dbReference type="SUPFAM" id="SSF52518">
    <property type="entry name" value="Thiamin diphosphate-binding fold (THDP-binding)"/>
    <property type="match status" value="1"/>
</dbReference>
<dbReference type="InterPro" id="IPR055152">
    <property type="entry name" value="Transketolase-like_C_2"/>
</dbReference>
<sequence length="339" mass="36566">MSRRLNGELPADFASQAQAYIQQTQEAGGDVASRKASQNAINALQPLLPELLGGSADLAGSNLTLFKGAKGIEKDSDGNYIYYGVREFGMTAIANGIALHGGFIPYVATFLMFMEYARNAVRMGALMKQRVIHVYTHDSIGLGEDGPTHQPVEQLTSLRTTPNLRTWRPCDATESASAWVEAIKSESNPSALIFSRQSLPHQARDESQVANIAKGGYVLAKEQGELQAIIIATGSEVGLAMQAHKTLSENGIGVRVVSMPCAEIFMEQDADYRESVLPATIRARVAVEAAHVDYWYKFVGLDGKVIGMTTYGESAPASDLYKEFGITTDAVVEAVNSLV</sequence>
<comment type="subunit">
    <text evidence="4">Homodimer.</text>
</comment>
<evidence type="ECO:0000256" key="5">
    <source>
        <dbReference type="ARBA" id="ARBA00013152"/>
    </source>
</evidence>
<dbReference type="CDD" id="cd07033">
    <property type="entry name" value="TPP_PYR_DXS_TK_like"/>
    <property type="match status" value="1"/>
</dbReference>
<evidence type="ECO:0000313" key="12">
    <source>
        <dbReference type="EMBL" id="KTF06812.1"/>
    </source>
</evidence>
<dbReference type="InterPro" id="IPR020826">
    <property type="entry name" value="Transketolase_BS"/>
</dbReference>
<dbReference type="GO" id="GO:0006098">
    <property type="term" value="P:pentose-phosphate shunt"/>
    <property type="evidence" value="ECO:0007669"/>
    <property type="project" value="TreeGrafter"/>
</dbReference>
<evidence type="ECO:0000256" key="1">
    <source>
        <dbReference type="ARBA" id="ARBA00001946"/>
    </source>
</evidence>
<gene>
    <name evidence="12" type="ORF">MGSAQ_001690</name>
</gene>
<keyword evidence="10" id="KW-0472">Membrane</keyword>
<dbReference type="FunFam" id="3.40.50.970:FF:000003">
    <property type="entry name" value="Transketolase"/>
    <property type="match status" value="1"/>
</dbReference>
<keyword evidence="7" id="KW-0479">Metal-binding</keyword>
<proteinExistence type="inferred from homology"/>
<dbReference type="GO" id="GO:0046872">
    <property type="term" value="F:metal ion binding"/>
    <property type="evidence" value="ECO:0007669"/>
    <property type="project" value="UniProtKB-KW"/>
</dbReference>
<dbReference type="SMART" id="SM00861">
    <property type="entry name" value="Transket_pyr"/>
    <property type="match status" value="1"/>
</dbReference>
<dbReference type="GO" id="GO:0005829">
    <property type="term" value="C:cytosol"/>
    <property type="evidence" value="ECO:0007669"/>
    <property type="project" value="TreeGrafter"/>
</dbReference>
<dbReference type="PANTHER" id="PTHR43522:SF2">
    <property type="entry name" value="TRANSKETOLASE 1-RELATED"/>
    <property type="match status" value="1"/>
</dbReference>
<evidence type="ECO:0000256" key="2">
    <source>
        <dbReference type="ARBA" id="ARBA00001964"/>
    </source>
</evidence>
<dbReference type="FunFam" id="3.40.50.920:FF:000003">
    <property type="entry name" value="Transketolase"/>
    <property type="match status" value="1"/>
</dbReference>
<feature type="domain" description="Transketolase-like pyrimidine-binding" evidence="11">
    <location>
        <begin position="31"/>
        <end position="201"/>
    </location>
</feature>